<proteinExistence type="predicted"/>
<dbReference type="AlphaFoldDB" id="A0A0K2VDA5"/>
<dbReference type="EMBL" id="HACA01030944">
    <property type="protein sequence ID" value="CDW48305.1"/>
    <property type="molecule type" value="Transcribed_RNA"/>
</dbReference>
<organism evidence="1">
    <name type="scientific">Lepeophtheirus salmonis</name>
    <name type="common">Salmon louse</name>
    <name type="synonym">Caligus salmonis</name>
    <dbReference type="NCBI Taxonomy" id="72036"/>
    <lineage>
        <taxon>Eukaryota</taxon>
        <taxon>Metazoa</taxon>
        <taxon>Ecdysozoa</taxon>
        <taxon>Arthropoda</taxon>
        <taxon>Crustacea</taxon>
        <taxon>Multicrustacea</taxon>
        <taxon>Hexanauplia</taxon>
        <taxon>Copepoda</taxon>
        <taxon>Siphonostomatoida</taxon>
        <taxon>Caligidae</taxon>
        <taxon>Lepeophtheirus</taxon>
    </lineage>
</organism>
<name>A0A0K2VDA5_LEPSM</name>
<feature type="non-terminal residue" evidence="1">
    <location>
        <position position="1"/>
    </location>
</feature>
<protein>
    <submittedName>
        <fullName evidence="1">Uncharacterized protein</fullName>
    </submittedName>
</protein>
<sequence length="45" mass="5224">LTCALNLTIAKIILHSVRPEEVDFYALQEIVLKIDRWNRSTILLT</sequence>
<evidence type="ECO:0000313" key="1">
    <source>
        <dbReference type="EMBL" id="CDW48305.1"/>
    </source>
</evidence>
<accession>A0A0K2VDA5</accession>
<reference evidence="1" key="1">
    <citation type="submission" date="2014-05" db="EMBL/GenBank/DDBJ databases">
        <authorList>
            <person name="Chronopoulou M."/>
        </authorList>
    </citation>
    <scope>NUCLEOTIDE SEQUENCE</scope>
    <source>
        <tissue evidence="1">Whole organism</tissue>
    </source>
</reference>